<keyword evidence="4" id="KW-1185">Reference proteome</keyword>
<evidence type="ECO:0000313" key="3">
    <source>
        <dbReference type="EMBL" id="MBD7914803.1"/>
    </source>
</evidence>
<keyword evidence="1" id="KW-0175">Coiled coil</keyword>
<reference evidence="3 4" key="1">
    <citation type="submission" date="2020-08" db="EMBL/GenBank/DDBJ databases">
        <title>A Genomic Blueprint of the Chicken Gut Microbiome.</title>
        <authorList>
            <person name="Gilroy R."/>
            <person name="Ravi A."/>
            <person name="Getino M."/>
            <person name="Pursley I."/>
            <person name="Horton D.L."/>
            <person name="Alikhan N.-F."/>
            <person name="Baker D."/>
            <person name="Gharbi K."/>
            <person name="Hall N."/>
            <person name="Watson M."/>
            <person name="Adriaenssens E.M."/>
            <person name="Foster-Nyarko E."/>
            <person name="Jarju S."/>
            <person name="Secka A."/>
            <person name="Antonio M."/>
            <person name="Oren A."/>
            <person name="Chaudhuri R."/>
            <person name="La Ragione R.M."/>
            <person name="Hildebrand F."/>
            <person name="Pallen M.J."/>
        </authorList>
    </citation>
    <scope>NUCLEOTIDE SEQUENCE [LARGE SCALE GENOMIC DNA]</scope>
    <source>
        <strain evidence="3 4">Sa3CUN1</strain>
    </source>
</reference>
<feature type="domain" description="AAA-ATPase-like" evidence="2">
    <location>
        <begin position="7"/>
        <end position="229"/>
    </location>
</feature>
<dbReference type="InterPro" id="IPR018631">
    <property type="entry name" value="AAA-ATPase-like_dom"/>
</dbReference>
<proteinExistence type="predicted"/>
<dbReference type="PANTHER" id="PTHR34825">
    <property type="entry name" value="CONSERVED PROTEIN, WITH A WEAK D-GALACTARATE DEHYDRATASE/ALTRONATE HYDROLASE DOMAIN"/>
    <property type="match status" value="1"/>
</dbReference>
<feature type="coiled-coil region" evidence="1">
    <location>
        <begin position="502"/>
        <end position="529"/>
    </location>
</feature>
<dbReference type="SUPFAM" id="SSF52540">
    <property type="entry name" value="P-loop containing nucleoside triphosphate hydrolases"/>
    <property type="match status" value="1"/>
</dbReference>
<dbReference type="InterPro" id="IPR027417">
    <property type="entry name" value="P-loop_NTPase"/>
</dbReference>
<gene>
    <name evidence="3" type="ORF">H9660_06555</name>
</gene>
<name>A0ABR8Q311_9CLOT</name>
<dbReference type="EMBL" id="JACSQZ010000017">
    <property type="protein sequence ID" value="MBD7914803.1"/>
    <property type="molecule type" value="Genomic_DNA"/>
</dbReference>
<dbReference type="Proteomes" id="UP000640335">
    <property type="component" value="Unassembled WGS sequence"/>
</dbReference>
<dbReference type="InterPro" id="IPR012547">
    <property type="entry name" value="PDDEXK_9"/>
</dbReference>
<dbReference type="Gene3D" id="3.40.50.300">
    <property type="entry name" value="P-loop containing nucleotide triphosphate hydrolases"/>
    <property type="match status" value="1"/>
</dbReference>
<comment type="caution">
    <text evidence="3">The sequence shown here is derived from an EMBL/GenBank/DDBJ whole genome shotgun (WGS) entry which is preliminary data.</text>
</comment>
<protein>
    <submittedName>
        <fullName evidence="3">AAA family ATPase</fullName>
    </submittedName>
</protein>
<dbReference type="Pfam" id="PF09820">
    <property type="entry name" value="AAA-ATPase_like"/>
    <property type="match status" value="1"/>
</dbReference>
<organism evidence="3 4">
    <name type="scientific">Clostridium gallinarum</name>
    <dbReference type="NCBI Taxonomy" id="2762246"/>
    <lineage>
        <taxon>Bacteria</taxon>
        <taxon>Bacillati</taxon>
        <taxon>Bacillota</taxon>
        <taxon>Clostridia</taxon>
        <taxon>Eubacteriales</taxon>
        <taxon>Clostridiaceae</taxon>
        <taxon>Clostridium</taxon>
    </lineage>
</organism>
<dbReference type="PANTHER" id="PTHR34825:SF1">
    <property type="entry name" value="AAA-ATPASE-LIKE DOMAIN-CONTAINING PROTEIN"/>
    <property type="match status" value="1"/>
</dbReference>
<sequence length="558" mass="66742">MMKKIALGHSDFKTLIDNDDYFVDKSLLIKELLEDRSQIVLIPRPRRFGKTLNLSMVRYFVEKCDEDRRYLFNNLLIEKEEEIMKKQGIYPTIYLTFKDEKHDSFDDFEMKLKVFMSETYKSHYYLYEHLKFDDDKEFFDKTINRKITKAEVEIALRKLSNYLYDYYGEKVIILIDEYDTPIQYSYFSGIYDETINFMRNFLSNTLKDNIYLEKAMLTGILRVARESIFSGLNNLDVYSVLREEYSKQFGFTDVEIENILNDFNILEQREEFKKWYNGYIFGNTVIYNPWSVLSYLKDKDDYFKPYWVNTSENKIIKTILAKGSEDLKKSFEELLRGNTIETKIDENIVMADIERDENNIWSFLLMSGYLKVVGKRREGKEFYYSLKIPNLEVELMYEKIIRDWQSESYIASEYNEMLKALVNFDFKVFKKIFARYVRESFSYFDVSGKMPEKVYHAFTLGLLVSLNRTHQVLSNRESGYGRYDVMVIPRDISKLGIIIEFKRYDEEDEESLEELIEEAKNQIEDKKYETELLDRGISKIKKLVIVFKGKEVFINDVS</sequence>
<evidence type="ECO:0000259" key="2">
    <source>
        <dbReference type="Pfam" id="PF09820"/>
    </source>
</evidence>
<evidence type="ECO:0000256" key="1">
    <source>
        <dbReference type="SAM" id="Coils"/>
    </source>
</evidence>
<dbReference type="Pfam" id="PF08011">
    <property type="entry name" value="PDDEXK_9"/>
    <property type="match status" value="1"/>
</dbReference>
<accession>A0ABR8Q311</accession>
<evidence type="ECO:0000313" key="4">
    <source>
        <dbReference type="Proteomes" id="UP000640335"/>
    </source>
</evidence>